<evidence type="ECO:0000313" key="25">
    <source>
        <dbReference type="EMBL" id="KAG2463422.1"/>
    </source>
</evidence>
<evidence type="ECO:0000256" key="12">
    <source>
        <dbReference type="ARBA" id="ARBA00022824"/>
    </source>
</evidence>
<keyword evidence="8" id="KW-0963">Cytoplasm</keyword>
<dbReference type="GO" id="GO:0042470">
    <property type="term" value="C:melanosome"/>
    <property type="evidence" value="ECO:0007669"/>
    <property type="project" value="UniProtKB-SubCell"/>
</dbReference>
<keyword evidence="22" id="KW-0472">Membrane</keyword>
<evidence type="ECO:0000256" key="5">
    <source>
        <dbReference type="ARBA" id="ARBA00006347"/>
    </source>
</evidence>
<keyword evidence="10" id="KW-0677">Repeat</keyword>
<dbReference type="PANTHER" id="PTHR11353">
    <property type="entry name" value="CHAPERONIN"/>
    <property type="match status" value="1"/>
</dbReference>
<keyword evidence="26" id="KW-1185">Reference proteome</keyword>
<dbReference type="InterPro" id="IPR005788">
    <property type="entry name" value="PDI_thioredoxin-like_dom"/>
</dbReference>
<evidence type="ECO:0000256" key="15">
    <source>
        <dbReference type="ARBA" id="ARBA00023186"/>
    </source>
</evidence>
<dbReference type="GO" id="GO:0016887">
    <property type="term" value="F:ATP hydrolysis activity"/>
    <property type="evidence" value="ECO:0007669"/>
    <property type="project" value="InterPro"/>
</dbReference>
<dbReference type="FunFam" id="3.40.30.10:FF:000017">
    <property type="entry name" value="Protein disulfide-isomerase A4"/>
    <property type="match status" value="1"/>
</dbReference>
<evidence type="ECO:0000256" key="23">
    <source>
        <dbReference type="SAM" id="SignalP"/>
    </source>
</evidence>
<evidence type="ECO:0000256" key="16">
    <source>
        <dbReference type="ARBA" id="ARBA00023235"/>
    </source>
</evidence>
<dbReference type="PROSITE" id="PS00751">
    <property type="entry name" value="TCP1_2"/>
    <property type="match status" value="1"/>
</dbReference>
<evidence type="ECO:0000256" key="19">
    <source>
        <dbReference type="RuleBase" id="RU004187"/>
    </source>
</evidence>
<dbReference type="Pfam" id="PF00118">
    <property type="entry name" value="Cpn60_TCP1"/>
    <property type="match status" value="1"/>
</dbReference>
<dbReference type="SUPFAM" id="SSF48592">
    <property type="entry name" value="GroEL equatorial domain-like"/>
    <property type="match status" value="1"/>
</dbReference>
<comment type="subcellular location">
    <subcellularLocation>
        <location evidence="4">Cytoplasm</location>
    </subcellularLocation>
    <subcellularLocation>
        <location evidence="3">Endoplasmic reticulum lumen</location>
    </subcellularLocation>
    <subcellularLocation>
        <location evidence="2">Melanosome</location>
    </subcellularLocation>
</comment>
<dbReference type="PROSITE" id="PS00995">
    <property type="entry name" value="TCP1_3"/>
    <property type="match status" value="1"/>
</dbReference>
<dbReference type="NCBIfam" id="TIGR02344">
    <property type="entry name" value="chap_CCT_gamma"/>
    <property type="match status" value="1"/>
</dbReference>
<name>A0A8X8BR42_POLSE</name>
<evidence type="ECO:0000256" key="13">
    <source>
        <dbReference type="ARBA" id="ARBA00022840"/>
    </source>
</evidence>
<dbReference type="InterPro" id="IPR017998">
    <property type="entry name" value="Chaperone_TCP-1"/>
</dbReference>
<evidence type="ECO:0000256" key="21">
    <source>
        <dbReference type="RuleBase" id="RU004208"/>
    </source>
</evidence>
<dbReference type="CDD" id="cd02995">
    <property type="entry name" value="PDI_a_PDI_a'_C"/>
    <property type="match status" value="1"/>
</dbReference>
<dbReference type="InterPro" id="IPR027409">
    <property type="entry name" value="GroEL-like_apical_dom_sf"/>
</dbReference>
<evidence type="ECO:0000256" key="9">
    <source>
        <dbReference type="ARBA" id="ARBA00022729"/>
    </source>
</evidence>
<dbReference type="EMBL" id="JAATIS010004040">
    <property type="protein sequence ID" value="KAG2463422.1"/>
    <property type="molecule type" value="Genomic_DNA"/>
</dbReference>
<dbReference type="SUPFAM" id="SSF54849">
    <property type="entry name" value="GroEL-intermediate domain like"/>
    <property type="match status" value="1"/>
</dbReference>
<dbReference type="InterPro" id="IPR017937">
    <property type="entry name" value="Thioredoxin_CS"/>
</dbReference>
<keyword evidence="12" id="KW-0256">Endoplasmic reticulum</keyword>
<comment type="caution">
    <text evidence="25">The sequence shown here is derived from an EMBL/GenBank/DDBJ whole genome shotgun (WGS) entry which is preliminary data.</text>
</comment>
<feature type="non-terminal residue" evidence="25">
    <location>
        <position position="1264"/>
    </location>
</feature>
<feature type="domain" description="Thioredoxin" evidence="24">
    <location>
        <begin position="270"/>
        <end position="465"/>
    </location>
</feature>
<comment type="catalytic activity">
    <reaction evidence="1">
        <text>Catalyzes the rearrangement of -S-S- bonds in proteins.</text>
        <dbReference type="EC" id="5.3.4.1"/>
    </reaction>
</comment>
<comment type="catalytic activity">
    <reaction evidence="18">
        <text>ATP + H2O = ADP + phosphate + H(+)</text>
        <dbReference type="Rhea" id="RHEA:13065"/>
        <dbReference type="ChEBI" id="CHEBI:15377"/>
        <dbReference type="ChEBI" id="CHEBI:15378"/>
        <dbReference type="ChEBI" id="CHEBI:30616"/>
        <dbReference type="ChEBI" id="CHEBI:43474"/>
        <dbReference type="ChEBI" id="CHEBI:456216"/>
    </reaction>
</comment>
<evidence type="ECO:0000256" key="17">
    <source>
        <dbReference type="ARBA" id="ARBA00023284"/>
    </source>
</evidence>
<dbReference type="InterPro" id="IPR027410">
    <property type="entry name" value="TCP-1-like_intermed_sf"/>
</dbReference>
<dbReference type="InterPro" id="IPR027413">
    <property type="entry name" value="GROEL-like_equatorial_sf"/>
</dbReference>
<keyword evidence="16" id="KW-0413">Isomerase</keyword>
<dbReference type="GO" id="GO:0005524">
    <property type="term" value="F:ATP binding"/>
    <property type="evidence" value="ECO:0007669"/>
    <property type="project" value="UniProtKB-KW"/>
</dbReference>
<dbReference type="Gene3D" id="3.50.7.10">
    <property type="entry name" value="GroEL"/>
    <property type="match status" value="1"/>
</dbReference>
<evidence type="ECO:0000256" key="7">
    <source>
        <dbReference type="ARBA" id="ARBA00017187"/>
    </source>
</evidence>
<keyword evidence="22" id="KW-1133">Transmembrane helix</keyword>
<dbReference type="GO" id="GO:0003756">
    <property type="term" value="F:protein disulfide isomerase activity"/>
    <property type="evidence" value="ECO:0007669"/>
    <property type="project" value="UniProtKB-EC"/>
</dbReference>
<dbReference type="GO" id="GO:0005788">
    <property type="term" value="C:endoplasmic reticulum lumen"/>
    <property type="evidence" value="ECO:0007669"/>
    <property type="project" value="UniProtKB-SubCell"/>
</dbReference>
<dbReference type="CDD" id="cd02961">
    <property type="entry name" value="PDI_a_family"/>
    <property type="match status" value="1"/>
</dbReference>
<feature type="domain" description="Thioredoxin" evidence="24">
    <location>
        <begin position="12"/>
        <end position="125"/>
    </location>
</feature>
<feature type="chain" id="PRO_5036504754" description="T-complex protein 1 subunit gamma" evidence="23">
    <location>
        <begin position="20"/>
        <end position="1264"/>
    </location>
</feature>
<accession>A0A8X8BR42</accession>
<dbReference type="InterPro" id="IPR029382">
    <property type="entry name" value="NCU-G1"/>
</dbReference>
<dbReference type="GO" id="GO:0051082">
    <property type="term" value="F:unfolded protein binding"/>
    <property type="evidence" value="ECO:0007669"/>
    <property type="project" value="InterPro"/>
</dbReference>
<dbReference type="Gene3D" id="1.10.560.10">
    <property type="entry name" value="GroEL-like equatorial domain"/>
    <property type="match status" value="1"/>
</dbReference>
<evidence type="ECO:0000256" key="22">
    <source>
        <dbReference type="SAM" id="Phobius"/>
    </source>
</evidence>
<dbReference type="FunFam" id="3.40.30.10:FF:000045">
    <property type="entry name" value="Disulfide-isomerase A3"/>
    <property type="match status" value="1"/>
</dbReference>
<dbReference type="InterPro" id="IPR054827">
    <property type="entry name" value="thermosome_alpha"/>
</dbReference>
<dbReference type="AlphaFoldDB" id="A0A8X8BR42"/>
<dbReference type="CDD" id="cd03337">
    <property type="entry name" value="TCP1_gamma"/>
    <property type="match status" value="1"/>
</dbReference>
<evidence type="ECO:0000256" key="10">
    <source>
        <dbReference type="ARBA" id="ARBA00022737"/>
    </source>
</evidence>
<sequence>MALVILMVSVLVLSGLALSSDVLELGDSDFDFSVRQHETMLVEFFAPWCGHCKKLAPEYEEAATRLKDIVPLAKVDCTANSETCTKFGVNGYPTLKIFRNGEESSAYDGPRSADGIVSHMKKQAGPSSVELKTAKDLEKFISHYDASIVGFFSSSDSAQLAEYVKAASELRDHYRLAHTSIPELLEAHNILGEVMKVASKFVSEGRTLSFAVADRQEFAEELSEFGVEDTTGELPVVVIKTLTGEKYIMQDEFTRDGLALEHFVEDYFAKNLKRYVKSEPIPEKNDGPVKVVVAETFDEIVNDQSKDVLIEFYAPWCGHCKNLEPKYIELGQQLANDPNIIIAKMDATANDIPSNYDVQGFPTIYFATKGNKESPKRYENVLVSSVGDNGKMMGRPVLVLSQNTKRESGRKVQIGNINAAKMLLDPMGGVVMTNDGNAILREIQVQHPAAKSMIEISRTQDEEVGDGTTSVIILAGEMLAVAEHFLEQQMHPTVIIGAYRQALEDMVTFLKDISTPVDVNSRDLMLKIINSAINTKVINRWADLACNMALDAVKTVELEENGRKEIDIKQYAKVEKIPGGFIEDSCVLRGVMVNKDVTHPRMRRMIKNPRIVLLDCSLEYKKGESQTEIEITREEDFARILQMEEEYIQQICEDIIRLKPDLIFTEKGISDLAQHYLMKANITAIRRVRKTDNNRIARACGARIASRTDELREEDVGTGAGQFEIKKIGDEYFTFITECKDPKACTIILRGASKEILAEVERNLHDAMQVCRNVLLDPYLVPGGGAVEMAISHLLTERSKSMTGVEQWPYRAVAQALEVIPRTLIQNCGASTIRVLTSLRAKHTQEGSTSWGVNGETGALVDMKDMGIWEPLVVKAQTYKTAMEVSLELNPGLNSTSSAPLNVSILHVKAVGNNDTLHIILASLGPPSLLLVHTGSSDTQLKIDWNRLMTENSSRSVWVEPVSSVLYSRALLFTKVWEYNDVNDTADFPSDPSKYMFPPYNLEEFVWDDLNKSLDKTAHTAKLCGKNVTDQYFVNGSICFKISAFDALGRDEKWPCFLHNANSSQIQFEIDRVLPRSNKSRFGLELVSIEENGVRSWIDTKHSIDDEYTPSIFQVYNLLSVKGNGSGPVLGYTHWKPVAYRNKTPVFEQATPSHHTGPQSKLFSNHWGLPIAFFGKDVEPKYTIMSVNITFGIAGEPYYNETYYLSWTSLVGIGSPPEDPFSTLVICIIAVGLGAPMVILLMGCIIVQLKRRKPVTPPGYQPIN</sequence>
<feature type="transmembrane region" description="Helical" evidence="22">
    <location>
        <begin position="1221"/>
        <end position="1247"/>
    </location>
</feature>
<keyword evidence="17" id="KW-0676">Redox-active center</keyword>
<evidence type="ECO:0000259" key="24">
    <source>
        <dbReference type="PROSITE" id="PS51352"/>
    </source>
</evidence>
<dbReference type="NCBIfam" id="NF041082">
    <property type="entry name" value="thermosome_alpha"/>
    <property type="match status" value="1"/>
</dbReference>
<dbReference type="Pfam" id="PF15065">
    <property type="entry name" value="NCU-G1"/>
    <property type="match status" value="1"/>
</dbReference>
<comment type="similarity">
    <text evidence="6 19">Belongs to the TCP-1 chaperonin family.</text>
</comment>
<evidence type="ECO:0000313" key="26">
    <source>
        <dbReference type="Proteomes" id="UP000886611"/>
    </source>
</evidence>
<gene>
    <name evidence="25" type="primary">Cct3</name>
    <name evidence="25" type="ORF">GTO96_0001253</name>
</gene>
<dbReference type="FunFam" id="3.50.7.10:FF:000005">
    <property type="entry name" value="T-complex protein 1 subunit gamma"/>
    <property type="match status" value="1"/>
</dbReference>
<dbReference type="InterPro" id="IPR002423">
    <property type="entry name" value="Cpn60/GroEL/TCP-1"/>
</dbReference>
<dbReference type="PROSITE" id="PS00194">
    <property type="entry name" value="THIOREDOXIN_1"/>
    <property type="match status" value="2"/>
</dbReference>
<evidence type="ECO:0000256" key="14">
    <source>
        <dbReference type="ARBA" id="ARBA00023157"/>
    </source>
</evidence>
<dbReference type="Proteomes" id="UP000886611">
    <property type="component" value="Unassembled WGS sequence"/>
</dbReference>
<dbReference type="NCBIfam" id="NF041083">
    <property type="entry name" value="thermosome_beta"/>
    <property type="match status" value="1"/>
</dbReference>
<protein>
    <recommendedName>
        <fullName evidence="7 20">T-complex protein 1 subunit gamma</fullName>
    </recommendedName>
</protein>
<organism evidence="25 26">
    <name type="scientific">Polypterus senegalus</name>
    <name type="common">Senegal bichir</name>
    <dbReference type="NCBI Taxonomy" id="55291"/>
    <lineage>
        <taxon>Eukaryota</taxon>
        <taxon>Metazoa</taxon>
        <taxon>Chordata</taxon>
        <taxon>Craniata</taxon>
        <taxon>Vertebrata</taxon>
        <taxon>Euteleostomi</taxon>
        <taxon>Actinopterygii</taxon>
        <taxon>Polypteriformes</taxon>
        <taxon>Polypteridae</taxon>
        <taxon>Polypterus</taxon>
    </lineage>
</organism>
<evidence type="ECO:0000256" key="11">
    <source>
        <dbReference type="ARBA" id="ARBA00022741"/>
    </source>
</evidence>
<dbReference type="PROSITE" id="PS51352">
    <property type="entry name" value="THIOREDOXIN_2"/>
    <property type="match status" value="2"/>
</dbReference>
<dbReference type="Gene3D" id="3.40.30.10">
    <property type="entry name" value="Glutaredoxin"/>
    <property type="match status" value="3"/>
</dbReference>
<dbReference type="InterPro" id="IPR036249">
    <property type="entry name" value="Thioredoxin-like_sf"/>
</dbReference>
<dbReference type="SUPFAM" id="SSF52833">
    <property type="entry name" value="Thioredoxin-like"/>
    <property type="match status" value="3"/>
</dbReference>
<keyword evidence="22" id="KW-0812">Transmembrane</keyword>
<dbReference type="GO" id="GO:0140662">
    <property type="term" value="F:ATP-dependent protein folding chaperone"/>
    <property type="evidence" value="ECO:0007669"/>
    <property type="project" value="InterPro"/>
</dbReference>
<dbReference type="InterPro" id="IPR002194">
    <property type="entry name" value="Chaperonin_TCP-1_CS"/>
</dbReference>
<evidence type="ECO:0000256" key="4">
    <source>
        <dbReference type="ARBA" id="ARBA00004496"/>
    </source>
</evidence>
<evidence type="ECO:0000256" key="3">
    <source>
        <dbReference type="ARBA" id="ARBA00004319"/>
    </source>
</evidence>
<dbReference type="InterPro" id="IPR012719">
    <property type="entry name" value="Chap_CCT_gamma"/>
</dbReference>
<dbReference type="GO" id="GO:0005832">
    <property type="term" value="C:chaperonin-containing T-complex"/>
    <property type="evidence" value="ECO:0007669"/>
    <property type="project" value="UniProtKB-ARBA"/>
</dbReference>
<evidence type="ECO:0000256" key="1">
    <source>
        <dbReference type="ARBA" id="ARBA00001182"/>
    </source>
</evidence>
<keyword evidence="11 19" id="KW-0547">Nucleotide-binding</keyword>
<proteinExistence type="inferred from homology"/>
<dbReference type="Gene3D" id="3.30.260.10">
    <property type="entry name" value="TCP-1-like chaperonin intermediate domain"/>
    <property type="match status" value="1"/>
</dbReference>
<dbReference type="SUPFAM" id="SSF52029">
    <property type="entry name" value="GroEL apical domain-like"/>
    <property type="match status" value="1"/>
</dbReference>
<dbReference type="InterPro" id="IPR053374">
    <property type="entry name" value="TCP-1_chaperonin"/>
</dbReference>
<dbReference type="PRINTS" id="PR00304">
    <property type="entry name" value="TCOMPLEXTCP1"/>
</dbReference>
<reference evidence="25 26" key="1">
    <citation type="journal article" date="2021" name="Cell">
        <title>Tracing the genetic footprints of vertebrate landing in non-teleost ray-finned fishes.</title>
        <authorList>
            <person name="Bi X."/>
            <person name="Wang K."/>
            <person name="Yang L."/>
            <person name="Pan H."/>
            <person name="Jiang H."/>
            <person name="Wei Q."/>
            <person name="Fang M."/>
            <person name="Yu H."/>
            <person name="Zhu C."/>
            <person name="Cai Y."/>
            <person name="He Y."/>
            <person name="Gan X."/>
            <person name="Zeng H."/>
            <person name="Yu D."/>
            <person name="Zhu Y."/>
            <person name="Jiang H."/>
            <person name="Qiu Q."/>
            <person name="Yang H."/>
            <person name="Zhang Y.E."/>
            <person name="Wang W."/>
            <person name="Zhu M."/>
            <person name="He S."/>
            <person name="Zhang G."/>
        </authorList>
    </citation>
    <scope>NUCLEOTIDE SEQUENCE [LARGE SCALE GENOMIC DNA]</scope>
    <source>
        <strain evidence="25">Bchr_013</strain>
    </source>
</reference>
<keyword evidence="9 23" id="KW-0732">Signal</keyword>
<feature type="non-terminal residue" evidence="25">
    <location>
        <position position="1"/>
    </location>
</feature>
<evidence type="ECO:0000256" key="2">
    <source>
        <dbReference type="ARBA" id="ARBA00004223"/>
    </source>
</evidence>
<dbReference type="FunFam" id="1.10.560.10:FF:000085">
    <property type="entry name" value="T-complex protein 1 subunit gamma"/>
    <property type="match status" value="1"/>
</dbReference>
<evidence type="ECO:0000256" key="6">
    <source>
        <dbReference type="ARBA" id="ARBA00008020"/>
    </source>
</evidence>
<keyword evidence="13 19" id="KW-0067">ATP-binding</keyword>
<comment type="similarity">
    <text evidence="5 21">Belongs to the protein disulfide isomerase family.</text>
</comment>
<feature type="signal peptide" evidence="23">
    <location>
        <begin position="1"/>
        <end position="19"/>
    </location>
</feature>
<keyword evidence="15 19" id="KW-0143">Chaperone</keyword>
<keyword evidence="14" id="KW-1015">Disulfide bond</keyword>
<evidence type="ECO:0000256" key="20">
    <source>
        <dbReference type="RuleBase" id="RU004191"/>
    </source>
</evidence>
<dbReference type="InterPro" id="IPR013766">
    <property type="entry name" value="Thioredoxin_domain"/>
</dbReference>
<dbReference type="NCBIfam" id="TIGR01126">
    <property type="entry name" value="pdi_dom"/>
    <property type="match status" value="1"/>
</dbReference>
<evidence type="ECO:0000256" key="8">
    <source>
        <dbReference type="ARBA" id="ARBA00022490"/>
    </source>
</evidence>
<evidence type="ECO:0000256" key="18">
    <source>
        <dbReference type="ARBA" id="ARBA00049360"/>
    </source>
</evidence>
<dbReference type="Pfam" id="PF00085">
    <property type="entry name" value="Thioredoxin"/>
    <property type="match status" value="2"/>
</dbReference>